<accession>A0A940P875</accession>
<keyword evidence="3" id="KW-1185">Reference proteome</keyword>
<evidence type="ECO:0000313" key="3">
    <source>
        <dbReference type="Proteomes" id="UP000674938"/>
    </source>
</evidence>
<keyword evidence="1" id="KW-0812">Transmembrane</keyword>
<comment type="caution">
    <text evidence="2">The sequence shown here is derived from an EMBL/GenBank/DDBJ whole genome shotgun (WGS) entry which is preliminary data.</text>
</comment>
<dbReference type="RefSeq" id="WP_209525131.1">
    <property type="nucleotide sequence ID" value="NZ_JAEEGA010000002.1"/>
</dbReference>
<dbReference type="AlphaFoldDB" id="A0A940P875"/>
<evidence type="ECO:0000256" key="1">
    <source>
        <dbReference type="SAM" id="Phobius"/>
    </source>
</evidence>
<dbReference type="EMBL" id="JAEEGA010000002">
    <property type="protein sequence ID" value="MBP1040239.1"/>
    <property type="molecule type" value="Genomic_DNA"/>
</dbReference>
<evidence type="ECO:0000313" key="2">
    <source>
        <dbReference type="EMBL" id="MBP1040239.1"/>
    </source>
</evidence>
<feature type="transmembrane region" description="Helical" evidence="1">
    <location>
        <begin position="21"/>
        <end position="41"/>
    </location>
</feature>
<sequence>MAKKKRSRSKSKQKRTLKKGFMIFSIIYSLVIVIGSTYAWVTMADERINRVETNHVAIKVEGDQSNTVISPGTVAEKDITVRNISSSAGFVRVSLEEALLTFEIDVTDQMGNGNVKVYPTVAASEIKLKDLSTWVSGNTYKKANNQFFKADLSLQQAYDHEDPARNTTLFQYVELAFPEVFTSIQGGTDYWLYEDGYFYYSEFLKPNQQAEILVKSIKGSQATPNIFKQTFYGLEVQAEGYSLTETSLELMGLTSSDLAYQMLMSRLT</sequence>
<protein>
    <recommendedName>
        <fullName evidence="4">Alternate signal-mediated exported protein, CPF_0494 family</fullName>
    </recommendedName>
</protein>
<name>A0A940P875_9ENTE</name>
<gene>
    <name evidence="2" type="ORF">I6N95_04350</name>
</gene>
<keyword evidence="1" id="KW-0472">Membrane</keyword>
<reference evidence="2" key="1">
    <citation type="submission" date="2020-12" db="EMBL/GenBank/DDBJ databases">
        <title>Vagococcus allomyrinae sp. nov. and Enterococcus lavae sp. nov., isolated from the larvae of Allomyrina dichotoma.</title>
        <authorList>
            <person name="Lee S.D."/>
        </authorList>
    </citation>
    <scope>NUCLEOTIDE SEQUENCE</scope>
    <source>
        <strain evidence="2">BWB3-3</strain>
    </source>
</reference>
<dbReference type="Proteomes" id="UP000674938">
    <property type="component" value="Unassembled WGS sequence"/>
</dbReference>
<keyword evidence="1" id="KW-1133">Transmembrane helix</keyword>
<evidence type="ECO:0008006" key="4">
    <source>
        <dbReference type="Google" id="ProtNLM"/>
    </source>
</evidence>
<organism evidence="2 3">
    <name type="scientific">Vagococcus allomyrinae</name>
    <dbReference type="NCBI Taxonomy" id="2794353"/>
    <lineage>
        <taxon>Bacteria</taxon>
        <taxon>Bacillati</taxon>
        <taxon>Bacillota</taxon>
        <taxon>Bacilli</taxon>
        <taxon>Lactobacillales</taxon>
        <taxon>Enterococcaceae</taxon>
        <taxon>Vagococcus</taxon>
    </lineage>
</organism>
<proteinExistence type="predicted"/>